<feature type="compositionally biased region" description="Polar residues" evidence="1">
    <location>
        <begin position="231"/>
        <end position="250"/>
    </location>
</feature>
<evidence type="ECO:0000313" key="2">
    <source>
        <dbReference type="EMBL" id="KAG8186040.1"/>
    </source>
</evidence>
<feature type="region of interest" description="Disordered" evidence="1">
    <location>
        <begin position="399"/>
        <end position="431"/>
    </location>
</feature>
<evidence type="ECO:0000256" key="1">
    <source>
        <dbReference type="SAM" id="MobiDB-lite"/>
    </source>
</evidence>
<comment type="caution">
    <text evidence="2">The sequence shown here is derived from an EMBL/GenBank/DDBJ whole genome shotgun (WGS) entry which is preliminary data.</text>
</comment>
<sequence length="646" mass="74180">MPGSLRFPMDAYSDMSSARSLDSKPGAKKVSFNKSVRVKQYPSKPDFVDSSVEHLTLPSDRFWFKVHKNKYEQQDFINPTEEAFKSNTWNEDDFENIRDSLAPIAEVEDLDLDLSNMKSKTTLENIHHDTMPHNKNSNLVNVFNIVSRPIEPPPDYLDDVKYASNHNYNIRKNILESKKGNENNYGKSKNSNVFNKDILNPSPYCLRILEDSDKNAENQFTDRVPFASRLQQSITRDSSPFRQSIESNETSDFFKKRKKRSRSYDDHLDNRFQLSKADKSVSTEDLNSSHGSSCFTNSLLRGSRDMATQCYGTLTRYQNPYNGTSQQTSEEVRLNNFKSSATLRKSFGVGSSLKTSRVIQLKKENQGKELSEFSSPYDYHTKPDSSFNKKILNFKKQEQSLNGKQNDSINKPLMQNNSVSNRVHDKSDSPYKAQIKNSDFQSKLSLKGYPRNLRENDKTKTFSDSIILGHLRGQQIPLREMNTNTHYNLKDTKDKTTFARDLYRTENKSPFPPQSTKPDSALTSEFRSKRDLSSNQENRNHKGVSSSANSYPNGSGNSMIDWSLSGFQLAPKPDTRMSSVSDSESTAYKRPPLLMYIPGVSHHDRPAIEDDRLSHLSDRSQSDSSYLRRQNSLHRDIKPKWLKWKR</sequence>
<feature type="compositionally biased region" description="Polar residues" evidence="1">
    <location>
        <begin position="516"/>
        <end position="525"/>
    </location>
</feature>
<dbReference type="Proteomes" id="UP000827092">
    <property type="component" value="Unassembled WGS sequence"/>
</dbReference>
<gene>
    <name evidence="2" type="ORF">JTE90_007426</name>
</gene>
<organism evidence="2 3">
    <name type="scientific">Oedothorax gibbosus</name>
    <dbReference type="NCBI Taxonomy" id="931172"/>
    <lineage>
        <taxon>Eukaryota</taxon>
        <taxon>Metazoa</taxon>
        <taxon>Ecdysozoa</taxon>
        <taxon>Arthropoda</taxon>
        <taxon>Chelicerata</taxon>
        <taxon>Arachnida</taxon>
        <taxon>Araneae</taxon>
        <taxon>Araneomorphae</taxon>
        <taxon>Entelegynae</taxon>
        <taxon>Araneoidea</taxon>
        <taxon>Linyphiidae</taxon>
        <taxon>Erigoninae</taxon>
        <taxon>Oedothorax</taxon>
    </lineage>
</organism>
<dbReference type="AlphaFoldDB" id="A0AAV6UPC7"/>
<dbReference type="EMBL" id="JAFNEN010000315">
    <property type="protein sequence ID" value="KAG8186040.1"/>
    <property type="molecule type" value="Genomic_DNA"/>
</dbReference>
<feature type="compositionally biased region" description="Polar residues" evidence="1">
    <location>
        <begin position="533"/>
        <end position="554"/>
    </location>
</feature>
<feature type="region of interest" description="Disordered" evidence="1">
    <location>
        <begin position="505"/>
        <end position="554"/>
    </location>
</feature>
<reference evidence="2 3" key="1">
    <citation type="journal article" date="2022" name="Nat. Ecol. Evol.">
        <title>A masculinizing supergene underlies an exaggerated male reproductive morph in a spider.</title>
        <authorList>
            <person name="Hendrickx F."/>
            <person name="De Corte Z."/>
            <person name="Sonet G."/>
            <person name="Van Belleghem S.M."/>
            <person name="Kostlbacher S."/>
            <person name="Vangestel C."/>
        </authorList>
    </citation>
    <scope>NUCLEOTIDE SEQUENCE [LARGE SCALE GENOMIC DNA]</scope>
    <source>
        <strain evidence="2">W744_W776</strain>
    </source>
</reference>
<protein>
    <submittedName>
        <fullName evidence="2">Uncharacterized protein</fullName>
    </submittedName>
</protein>
<feature type="region of interest" description="Disordered" evidence="1">
    <location>
        <begin position="231"/>
        <end position="260"/>
    </location>
</feature>
<feature type="compositionally biased region" description="Polar residues" evidence="1">
    <location>
        <begin position="399"/>
        <end position="421"/>
    </location>
</feature>
<proteinExistence type="predicted"/>
<name>A0AAV6UPC7_9ARAC</name>
<evidence type="ECO:0000313" key="3">
    <source>
        <dbReference type="Proteomes" id="UP000827092"/>
    </source>
</evidence>
<accession>A0AAV6UPC7</accession>
<keyword evidence="3" id="KW-1185">Reference proteome</keyword>